<organism evidence="7 8">
    <name type="scientific">Artemisia annua</name>
    <name type="common">Sweet wormwood</name>
    <dbReference type="NCBI Taxonomy" id="35608"/>
    <lineage>
        <taxon>Eukaryota</taxon>
        <taxon>Viridiplantae</taxon>
        <taxon>Streptophyta</taxon>
        <taxon>Embryophyta</taxon>
        <taxon>Tracheophyta</taxon>
        <taxon>Spermatophyta</taxon>
        <taxon>Magnoliopsida</taxon>
        <taxon>eudicotyledons</taxon>
        <taxon>Gunneridae</taxon>
        <taxon>Pentapetalae</taxon>
        <taxon>asterids</taxon>
        <taxon>campanulids</taxon>
        <taxon>Asterales</taxon>
        <taxon>Asteraceae</taxon>
        <taxon>Asteroideae</taxon>
        <taxon>Anthemideae</taxon>
        <taxon>Artemisiinae</taxon>
        <taxon>Artemisia</taxon>
    </lineage>
</organism>
<accession>A0A2U1KPX1</accession>
<sequence length="363" mass="41497">MECLLVSKHRMWKRLITTIRSKKDKKQLRDCTRSINVNEEYQRALKSKSFAEFFSKARLVVQNPSLSVSQSFCHDIVLLEPDQETIAMVLESKTMSEYFNVKDLILDYFDISSEATNMCTKLLKSIAQIQSSYASTQRILDKFIAGITSSNLCDLITRKNPISNITKQDFEVICSKYSATLHKMKIERRKVAKKMKLISMVNKASGICVTAACGVVAVAAIALAAHTLTALVMGPAIFSFPLKKLKKKLGNLKFMKSKFLKRVGDQLDVAMKGTYILNRDFDTMIRLVSRLHDDIERNRRIIELCFERGRGEDKICLQVLRELEKSDVCYRQQVNEVEEHVYLCLLTINKARALVIKELSEVM</sequence>
<protein>
    <submittedName>
        <fullName evidence="7">UPF0496 protein</fullName>
    </submittedName>
</protein>
<evidence type="ECO:0000313" key="8">
    <source>
        <dbReference type="Proteomes" id="UP000245207"/>
    </source>
</evidence>
<reference evidence="7 8" key="1">
    <citation type="journal article" date="2018" name="Mol. Plant">
        <title>The genome of Artemisia annua provides insight into the evolution of Asteraceae family and artemisinin biosynthesis.</title>
        <authorList>
            <person name="Shen Q."/>
            <person name="Zhang L."/>
            <person name="Liao Z."/>
            <person name="Wang S."/>
            <person name="Yan T."/>
            <person name="Shi P."/>
            <person name="Liu M."/>
            <person name="Fu X."/>
            <person name="Pan Q."/>
            <person name="Wang Y."/>
            <person name="Lv Z."/>
            <person name="Lu X."/>
            <person name="Zhang F."/>
            <person name="Jiang W."/>
            <person name="Ma Y."/>
            <person name="Chen M."/>
            <person name="Hao X."/>
            <person name="Li L."/>
            <person name="Tang Y."/>
            <person name="Lv G."/>
            <person name="Zhou Y."/>
            <person name="Sun X."/>
            <person name="Brodelius P.E."/>
            <person name="Rose J.K.C."/>
            <person name="Tang K."/>
        </authorList>
    </citation>
    <scope>NUCLEOTIDE SEQUENCE [LARGE SCALE GENOMIC DNA]</scope>
    <source>
        <strain evidence="8">cv. Huhao1</strain>
        <tissue evidence="7">Leaf</tissue>
    </source>
</reference>
<dbReference type="AlphaFoldDB" id="A0A2U1KPX1"/>
<evidence type="ECO:0000313" key="7">
    <source>
        <dbReference type="EMBL" id="PWA38743.1"/>
    </source>
</evidence>
<dbReference type="PANTHER" id="PTHR31113:SF2">
    <property type="entry name" value="OS04G0423200 PROTEIN"/>
    <property type="match status" value="1"/>
</dbReference>
<evidence type="ECO:0000256" key="6">
    <source>
        <dbReference type="SAM" id="Phobius"/>
    </source>
</evidence>
<dbReference type="GO" id="GO:0016020">
    <property type="term" value="C:membrane"/>
    <property type="evidence" value="ECO:0007669"/>
    <property type="project" value="UniProtKB-SubCell"/>
</dbReference>
<dbReference type="InterPro" id="IPR007749">
    <property type="entry name" value="DUF677"/>
</dbReference>
<keyword evidence="5 6" id="KW-0472">Membrane</keyword>
<dbReference type="OrthoDB" id="776561at2759"/>
<comment type="similarity">
    <text evidence="2">Belongs to the UPF0496 family.</text>
</comment>
<comment type="caution">
    <text evidence="7">The sequence shown here is derived from an EMBL/GenBank/DDBJ whole genome shotgun (WGS) entry which is preliminary data.</text>
</comment>
<evidence type="ECO:0000256" key="5">
    <source>
        <dbReference type="ARBA" id="ARBA00023136"/>
    </source>
</evidence>
<dbReference type="PANTHER" id="PTHR31113">
    <property type="entry name" value="UPF0496 PROTEIN 3-RELATED"/>
    <property type="match status" value="1"/>
</dbReference>
<dbReference type="STRING" id="35608.A0A2U1KPX1"/>
<proteinExistence type="inferred from homology"/>
<feature type="transmembrane region" description="Helical" evidence="6">
    <location>
        <begin position="197"/>
        <end position="217"/>
    </location>
</feature>
<dbReference type="Proteomes" id="UP000245207">
    <property type="component" value="Unassembled WGS sequence"/>
</dbReference>
<keyword evidence="8" id="KW-1185">Reference proteome</keyword>
<evidence type="ECO:0000256" key="4">
    <source>
        <dbReference type="ARBA" id="ARBA00022989"/>
    </source>
</evidence>
<dbReference type="Pfam" id="PF05055">
    <property type="entry name" value="DUF677"/>
    <property type="match status" value="1"/>
</dbReference>
<keyword evidence="3 6" id="KW-0812">Transmembrane</keyword>
<evidence type="ECO:0000256" key="2">
    <source>
        <dbReference type="ARBA" id="ARBA00009074"/>
    </source>
</evidence>
<comment type="subcellular location">
    <subcellularLocation>
        <location evidence="1">Membrane</location>
    </subcellularLocation>
</comment>
<keyword evidence="4 6" id="KW-1133">Transmembrane helix</keyword>
<name>A0A2U1KPX1_ARTAN</name>
<evidence type="ECO:0000256" key="3">
    <source>
        <dbReference type="ARBA" id="ARBA00022692"/>
    </source>
</evidence>
<evidence type="ECO:0000256" key="1">
    <source>
        <dbReference type="ARBA" id="ARBA00004370"/>
    </source>
</evidence>
<gene>
    <name evidence="7" type="ORF">CTI12_AA578580</name>
</gene>
<dbReference type="EMBL" id="PKPP01015311">
    <property type="protein sequence ID" value="PWA38743.1"/>
    <property type="molecule type" value="Genomic_DNA"/>
</dbReference>